<evidence type="ECO:0000313" key="2">
    <source>
        <dbReference type="Proteomes" id="UP000185669"/>
    </source>
</evidence>
<dbReference type="Proteomes" id="UP000185669">
    <property type="component" value="Unassembled WGS sequence"/>
</dbReference>
<proteinExistence type="predicted"/>
<dbReference type="RefSeq" id="WP_076546087.1">
    <property type="nucleotide sequence ID" value="NZ_FTNC01000033.1"/>
</dbReference>
<keyword evidence="2" id="KW-1185">Reference proteome</keyword>
<accession>A0A1N7BP69</accession>
<name>A0A1N7BP69_9FIRM</name>
<evidence type="ECO:0000313" key="1">
    <source>
        <dbReference type="EMBL" id="SIR53023.1"/>
    </source>
</evidence>
<protein>
    <submittedName>
        <fullName evidence="1">Uncharacterized protein</fullName>
    </submittedName>
</protein>
<organism evidence="1 2">
    <name type="scientific">Halanaerobium kushneri</name>
    <dbReference type="NCBI Taxonomy" id="56779"/>
    <lineage>
        <taxon>Bacteria</taxon>
        <taxon>Bacillati</taxon>
        <taxon>Bacillota</taxon>
        <taxon>Clostridia</taxon>
        <taxon>Halanaerobiales</taxon>
        <taxon>Halanaerobiaceae</taxon>
        <taxon>Halanaerobium</taxon>
    </lineage>
</organism>
<gene>
    <name evidence="1" type="ORF">SAMN05421834_13313</name>
</gene>
<dbReference type="EMBL" id="FTNC01000033">
    <property type="protein sequence ID" value="SIR53023.1"/>
    <property type="molecule type" value="Genomic_DNA"/>
</dbReference>
<dbReference type="OrthoDB" id="2112829at2"/>
<sequence length="266" mass="30436">MKRKIFFIILIIIFLSQINVEAAGVYLGSFTPQTNENFSFSISVQNLEGEIITISTSDDYFRAETNKIAASNLKLVNRDNSIPLSSRELKIEKNSLLYNFSLNFQLNLKAEYKPGLYSNIIFLKDKNKILELEVVFEIRPWMEILNGAVQSAKIENVDNRTMELLSSGQQKILIRSNTNWKLKVMITEASKDNLSIRVAADSESRSFVDYKSDFIKLNEVETVIANGSNTAKLSSGQVEIFYQLRIEDFRKVNAGEKNYQINFKLE</sequence>
<dbReference type="AlphaFoldDB" id="A0A1N7BP69"/>
<reference evidence="2" key="1">
    <citation type="submission" date="2017-01" db="EMBL/GenBank/DDBJ databases">
        <authorList>
            <person name="Varghese N."/>
            <person name="Submissions S."/>
        </authorList>
    </citation>
    <scope>NUCLEOTIDE SEQUENCE [LARGE SCALE GENOMIC DNA]</scope>
    <source>
        <strain evidence="2">ATCC 700103</strain>
    </source>
</reference>